<keyword evidence="8" id="KW-0812">Transmembrane</keyword>
<evidence type="ECO:0000256" key="2">
    <source>
        <dbReference type="ARBA" id="ARBA00004236"/>
    </source>
</evidence>
<dbReference type="EMBL" id="FUZO01000001">
    <property type="protein sequence ID" value="SKC37393.1"/>
    <property type="molecule type" value="Genomic_DNA"/>
</dbReference>
<evidence type="ECO:0000256" key="5">
    <source>
        <dbReference type="ARBA" id="ARBA00022679"/>
    </source>
</evidence>
<dbReference type="SUPFAM" id="SSF55785">
    <property type="entry name" value="PYP-like sensor domain (PAS domain)"/>
    <property type="match status" value="1"/>
</dbReference>
<evidence type="ECO:0000256" key="3">
    <source>
        <dbReference type="ARBA" id="ARBA00012438"/>
    </source>
</evidence>
<organism evidence="10 11">
    <name type="scientific">Plantibacter cousiniae</name>
    <name type="common">nom. nud.</name>
    <dbReference type="NCBI Taxonomy" id="199709"/>
    <lineage>
        <taxon>Bacteria</taxon>
        <taxon>Bacillati</taxon>
        <taxon>Actinomycetota</taxon>
        <taxon>Actinomycetes</taxon>
        <taxon>Micrococcales</taxon>
        <taxon>Microbacteriaceae</taxon>
        <taxon>Plantibacter</taxon>
    </lineage>
</organism>
<feature type="transmembrane region" description="Helical" evidence="8">
    <location>
        <begin position="46"/>
        <end position="64"/>
    </location>
</feature>
<evidence type="ECO:0000256" key="6">
    <source>
        <dbReference type="ARBA" id="ARBA00022777"/>
    </source>
</evidence>
<dbReference type="SMART" id="SM00388">
    <property type="entry name" value="HisKA"/>
    <property type="match status" value="1"/>
</dbReference>
<comment type="caution">
    <text evidence="10">The sequence shown here is derived from an EMBL/GenBank/DDBJ whole genome shotgun (WGS) entry which is preliminary data.</text>
</comment>
<feature type="transmembrane region" description="Helical" evidence="8">
    <location>
        <begin position="20"/>
        <end position="39"/>
    </location>
</feature>
<feature type="transmembrane region" description="Helical" evidence="8">
    <location>
        <begin position="119"/>
        <end position="137"/>
    </location>
</feature>
<evidence type="ECO:0000256" key="8">
    <source>
        <dbReference type="SAM" id="Phobius"/>
    </source>
</evidence>
<name>A0ABY1LGA3_9MICO</name>
<dbReference type="SUPFAM" id="SSF47384">
    <property type="entry name" value="Homodimeric domain of signal transducing histidine kinase"/>
    <property type="match status" value="1"/>
</dbReference>
<dbReference type="PANTHER" id="PTHR43711:SF1">
    <property type="entry name" value="HISTIDINE KINASE 1"/>
    <property type="match status" value="1"/>
</dbReference>
<evidence type="ECO:0000256" key="7">
    <source>
        <dbReference type="ARBA" id="ARBA00023012"/>
    </source>
</evidence>
<dbReference type="CDD" id="cd00075">
    <property type="entry name" value="HATPase"/>
    <property type="match status" value="1"/>
</dbReference>
<dbReference type="CDD" id="cd00082">
    <property type="entry name" value="HisKA"/>
    <property type="match status" value="1"/>
</dbReference>
<protein>
    <recommendedName>
        <fullName evidence="3">histidine kinase</fullName>
        <ecNumber evidence="3">2.7.13.3</ecNumber>
    </recommendedName>
</protein>
<evidence type="ECO:0000259" key="9">
    <source>
        <dbReference type="PROSITE" id="PS50109"/>
    </source>
</evidence>
<feature type="domain" description="Histidine kinase" evidence="9">
    <location>
        <begin position="329"/>
        <end position="546"/>
    </location>
</feature>
<evidence type="ECO:0000313" key="11">
    <source>
        <dbReference type="Proteomes" id="UP000190827"/>
    </source>
</evidence>
<dbReference type="EC" id="2.7.13.3" evidence="3"/>
<dbReference type="InterPro" id="IPR005467">
    <property type="entry name" value="His_kinase_dom"/>
</dbReference>
<dbReference type="PROSITE" id="PS50109">
    <property type="entry name" value="HIS_KIN"/>
    <property type="match status" value="1"/>
</dbReference>
<keyword evidence="5" id="KW-0808">Transferase</keyword>
<dbReference type="PANTHER" id="PTHR43711">
    <property type="entry name" value="TWO-COMPONENT HISTIDINE KINASE"/>
    <property type="match status" value="1"/>
</dbReference>
<dbReference type="Pfam" id="PF02518">
    <property type="entry name" value="HATPase_c"/>
    <property type="match status" value="1"/>
</dbReference>
<dbReference type="RefSeq" id="WP_139382344.1">
    <property type="nucleotide sequence ID" value="NZ_FUZO01000001.1"/>
</dbReference>
<sequence>MPLLEPEASRHGRLRVFARAQLPFAIAFAIVAILVAVVLPERFFTLAVLGGTAIAVVSTVLAAVLPWERWPTSAMAAIAVLDLLAVACVRMELISVAPGASLLCIFPVLWLAFGFTPRMIILAVVGTLFISSAPYLLRARTPTSAVDWLNVALLPLLTIGIAVAVNIGARQLRRGQRAIREQAAELEVSLARALDAEALAESILETVDAGVAFYTADGTLRLANAHAVDMVSAVGFRLDTPPYAGPHVLQADRRTPIPFDEQIIPRALRGELLSNHLEWVGEAGRQRAILASSTRVVRNGDTHLGTVIVAHDVTELANAINVREAFLTTVSHELRTPLTSIHGYLELIMDDAEVDAPGLLPALRVVQRNAVALEQRVQELLAASDSTVQIEPSRIDLTDVAARAIETATAGVSGPVVRLHADAAAVVSADPEQVHRAITELVANAVKFTPADGTVDVVVEPGAGHAEVTVSDTGVGMSADELRQAFDKFYRADYARDQAVQGVGLGLPAARAIADAHGGSVTLRSSPAGAGVPGSTVATLVLPLEPSVIPSR</sequence>
<evidence type="ECO:0000256" key="1">
    <source>
        <dbReference type="ARBA" id="ARBA00000085"/>
    </source>
</evidence>
<dbReference type="InterPro" id="IPR050736">
    <property type="entry name" value="Sensor_HK_Regulatory"/>
</dbReference>
<keyword evidence="7" id="KW-0902">Two-component regulatory system</keyword>
<dbReference type="Pfam" id="PF00512">
    <property type="entry name" value="HisKA"/>
    <property type="match status" value="1"/>
</dbReference>
<comment type="subcellular location">
    <subcellularLocation>
        <location evidence="2">Cell membrane</location>
    </subcellularLocation>
</comment>
<dbReference type="InterPro" id="IPR003661">
    <property type="entry name" value="HisK_dim/P_dom"/>
</dbReference>
<dbReference type="InterPro" id="IPR004358">
    <property type="entry name" value="Sig_transdc_His_kin-like_C"/>
</dbReference>
<feature type="transmembrane region" description="Helical" evidence="8">
    <location>
        <begin position="96"/>
        <end position="113"/>
    </location>
</feature>
<comment type="catalytic activity">
    <reaction evidence="1">
        <text>ATP + protein L-histidine = ADP + protein N-phospho-L-histidine.</text>
        <dbReference type="EC" id="2.7.13.3"/>
    </reaction>
</comment>
<dbReference type="Gene3D" id="3.30.565.10">
    <property type="entry name" value="Histidine kinase-like ATPase, C-terminal domain"/>
    <property type="match status" value="1"/>
</dbReference>
<evidence type="ECO:0000256" key="4">
    <source>
        <dbReference type="ARBA" id="ARBA00022553"/>
    </source>
</evidence>
<dbReference type="PRINTS" id="PR00344">
    <property type="entry name" value="BCTRLSENSOR"/>
</dbReference>
<keyword evidence="8" id="KW-1133">Transmembrane helix</keyword>
<dbReference type="GO" id="GO:0016301">
    <property type="term" value="F:kinase activity"/>
    <property type="evidence" value="ECO:0007669"/>
    <property type="project" value="UniProtKB-KW"/>
</dbReference>
<feature type="transmembrane region" description="Helical" evidence="8">
    <location>
        <begin position="149"/>
        <end position="169"/>
    </location>
</feature>
<keyword evidence="4" id="KW-0597">Phosphoprotein</keyword>
<keyword evidence="8" id="KW-0472">Membrane</keyword>
<proteinExistence type="predicted"/>
<dbReference type="Gene3D" id="1.10.287.130">
    <property type="match status" value="1"/>
</dbReference>
<keyword evidence="11" id="KW-1185">Reference proteome</keyword>
<dbReference type="Gene3D" id="3.30.450.20">
    <property type="entry name" value="PAS domain"/>
    <property type="match status" value="1"/>
</dbReference>
<reference evidence="10 11" key="1">
    <citation type="submission" date="2017-02" db="EMBL/GenBank/DDBJ databases">
        <authorList>
            <person name="Varghese N."/>
            <person name="Submissions S."/>
        </authorList>
    </citation>
    <scope>NUCLEOTIDE SEQUENCE [LARGE SCALE GENOMIC DNA]</scope>
    <source>
        <strain evidence="10 11">VKM Ac-1787</strain>
    </source>
</reference>
<dbReference type="SUPFAM" id="SSF55874">
    <property type="entry name" value="ATPase domain of HSP90 chaperone/DNA topoisomerase II/histidine kinase"/>
    <property type="match status" value="1"/>
</dbReference>
<evidence type="ECO:0000313" key="10">
    <source>
        <dbReference type="EMBL" id="SKC37393.1"/>
    </source>
</evidence>
<dbReference type="InterPro" id="IPR003594">
    <property type="entry name" value="HATPase_dom"/>
</dbReference>
<accession>A0ABY1LGA3</accession>
<dbReference type="SMART" id="SM00387">
    <property type="entry name" value="HATPase_c"/>
    <property type="match status" value="1"/>
</dbReference>
<dbReference type="InterPro" id="IPR035965">
    <property type="entry name" value="PAS-like_dom_sf"/>
</dbReference>
<dbReference type="InterPro" id="IPR036890">
    <property type="entry name" value="HATPase_C_sf"/>
</dbReference>
<dbReference type="Proteomes" id="UP000190827">
    <property type="component" value="Unassembled WGS sequence"/>
</dbReference>
<gene>
    <name evidence="10" type="ORF">SAMN06295973_0279</name>
</gene>
<dbReference type="InterPro" id="IPR036097">
    <property type="entry name" value="HisK_dim/P_sf"/>
</dbReference>
<keyword evidence="6 10" id="KW-0418">Kinase</keyword>